<dbReference type="PANTHER" id="PTHR15583">
    <property type="entry name" value="INTERLEUKIN-17 RECEPTOR"/>
    <property type="match status" value="1"/>
</dbReference>
<keyword evidence="8" id="KW-0325">Glycoprotein</keyword>
<accession>A0A0K0FF46</accession>
<evidence type="ECO:0000256" key="1">
    <source>
        <dbReference type="ARBA" id="ARBA00004251"/>
    </source>
</evidence>
<keyword evidence="5 9" id="KW-1133">Transmembrane helix</keyword>
<comment type="subcellular location">
    <subcellularLocation>
        <location evidence="1">Cell membrane</location>
        <topology evidence="1">Single-pass type I membrane protein</topology>
    </subcellularLocation>
</comment>
<proteinExistence type="predicted"/>
<evidence type="ECO:0000256" key="3">
    <source>
        <dbReference type="ARBA" id="ARBA00022692"/>
    </source>
</evidence>
<dbReference type="InterPro" id="IPR013568">
    <property type="entry name" value="SEFIR_dom"/>
</dbReference>
<keyword evidence="4 10" id="KW-0732">Signal</keyword>
<dbReference type="Pfam" id="PF23608">
    <property type="entry name" value="Ig_ILCR1"/>
    <property type="match status" value="1"/>
</dbReference>
<keyword evidence="7" id="KW-0675">Receptor</keyword>
<keyword evidence="3 9" id="KW-0812">Transmembrane</keyword>
<protein>
    <submittedName>
        <fullName evidence="13">SEFIR domain-containing protein</fullName>
    </submittedName>
</protein>
<reference evidence="13" key="2">
    <citation type="submission" date="2015-08" db="UniProtKB">
        <authorList>
            <consortium name="WormBaseParasite"/>
        </authorList>
    </citation>
    <scope>IDENTIFICATION</scope>
</reference>
<feature type="signal peptide" evidence="10">
    <location>
        <begin position="1"/>
        <end position="25"/>
    </location>
</feature>
<dbReference type="AlphaFoldDB" id="A0A0K0FF46"/>
<evidence type="ECO:0000313" key="12">
    <source>
        <dbReference type="Proteomes" id="UP000035680"/>
    </source>
</evidence>
<dbReference type="InterPro" id="IPR038683">
    <property type="entry name" value="IL17RA/B_FnIII-like_1_sf"/>
</dbReference>
<evidence type="ECO:0000256" key="7">
    <source>
        <dbReference type="ARBA" id="ARBA00023170"/>
    </source>
</evidence>
<dbReference type="WBParaSite" id="SVE_0748500.1">
    <property type="protein sequence ID" value="SVE_0748500.1"/>
    <property type="gene ID" value="SVE_0748500"/>
</dbReference>
<keyword evidence="12" id="KW-1185">Reference proteome</keyword>
<evidence type="ECO:0000256" key="2">
    <source>
        <dbReference type="ARBA" id="ARBA00022475"/>
    </source>
</evidence>
<dbReference type="GO" id="GO:0005886">
    <property type="term" value="C:plasma membrane"/>
    <property type="evidence" value="ECO:0007669"/>
    <property type="project" value="UniProtKB-SubCell"/>
</dbReference>
<feature type="chain" id="PRO_5005329852" evidence="10">
    <location>
        <begin position="26"/>
        <end position="779"/>
    </location>
</feature>
<dbReference type="Gene3D" id="2.60.40.2160">
    <property type="entry name" value="Interleukin-17 receptor A/B, fibronectin-III-like domain 1"/>
    <property type="match status" value="1"/>
</dbReference>
<evidence type="ECO:0000256" key="10">
    <source>
        <dbReference type="SAM" id="SignalP"/>
    </source>
</evidence>
<dbReference type="PROSITE" id="PS51534">
    <property type="entry name" value="SEFIR"/>
    <property type="match status" value="1"/>
</dbReference>
<dbReference type="GO" id="GO:0030368">
    <property type="term" value="F:interleukin-17 receptor activity"/>
    <property type="evidence" value="ECO:0007669"/>
    <property type="project" value="InterPro"/>
</dbReference>
<dbReference type="Pfam" id="PF08357">
    <property type="entry name" value="SEFIR"/>
    <property type="match status" value="1"/>
</dbReference>
<dbReference type="InterPro" id="IPR057066">
    <property type="entry name" value="Ig_ILCR1"/>
</dbReference>
<evidence type="ECO:0000256" key="5">
    <source>
        <dbReference type="ARBA" id="ARBA00022989"/>
    </source>
</evidence>
<evidence type="ECO:0000256" key="4">
    <source>
        <dbReference type="ARBA" id="ARBA00022729"/>
    </source>
</evidence>
<organism evidence="12 13">
    <name type="scientific">Strongyloides venezuelensis</name>
    <name type="common">Threadworm</name>
    <dbReference type="NCBI Taxonomy" id="75913"/>
    <lineage>
        <taxon>Eukaryota</taxon>
        <taxon>Metazoa</taxon>
        <taxon>Ecdysozoa</taxon>
        <taxon>Nematoda</taxon>
        <taxon>Chromadorea</taxon>
        <taxon>Rhabditida</taxon>
        <taxon>Tylenchina</taxon>
        <taxon>Panagrolaimomorpha</taxon>
        <taxon>Strongyloidoidea</taxon>
        <taxon>Strongyloididae</taxon>
        <taxon>Strongyloides</taxon>
    </lineage>
</organism>
<feature type="domain" description="SEFIR" evidence="11">
    <location>
        <begin position="448"/>
        <end position="589"/>
    </location>
</feature>
<dbReference type="Proteomes" id="UP000035680">
    <property type="component" value="Unassembled WGS sequence"/>
</dbReference>
<dbReference type="Pfam" id="PF25519">
    <property type="entry name" value="ILCR1_N"/>
    <property type="match status" value="1"/>
</dbReference>
<name>A0A0K0FF46_STRVS</name>
<dbReference type="InterPro" id="IPR039465">
    <property type="entry name" value="IL-17_rcpt-like"/>
</dbReference>
<evidence type="ECO:0000256" key="9">
    <source>
        <dbReference type="SAM" id="Phobius"/>
    </source>
</evidence>
<evidence type="ECO:0000313" key="13">
    <source>
        <dbReference type="WBParaSite" id="SVE_0748500.1"/>
    </source>
</evidence>
<feature type="transmembrane region" description="Helical" evidence="9">
    <location>
        <begin position="373"/>
        <end position="397"/>
    </location>
</feature>
<evidence type="ECO:0000259" key="11">
    <source>
        <dbReference type="PROSITE" id="PS51534"/>
    </source>
</evidence>
<sequence length="779" mass="89417">MAKFKIFHCYLFLQLLFFIIPHKKAIIEGYKKDCTIHQKKDISCYVSKIDCNSHVIEEFMDIPLKQYPEEAHDFRVEPFSIMETGHDSTKYTLNVGISWQMPPTPSTGYVKAFLLNVEDVPSDNDEEEEERFCFLFNLTQTKWSNELINSSPRFQLTSDKEFSFDKKYNISLITLPTQKDKKKLVNIQIKMPTNPAHLHAMQHLSPNCTNYSHPYANKWTAGFQSITVHPNSRTVQIIFRGAPPQYCFEGYEVRLMDAINSEVVFHTKLRIEEMIIEKKGKDTIFKGIVNFTNAEFGMKYIPSVLPIETASDGRCLCPVNSDDPYDKTIVCSCIAAEGHPVIMERPSAPLIDCEDCYNQTLKPIGDSEFKEYILNWLVFLPMFFIALALSLLAYFIIRCYQKQRENGKIVNIRFVKDNPDGCSIEKDKQIINGNCKEVCNVPLIWDVKKRILIVYNHDCELHDTAVHEFANYLKVFDFDVKLDIWDRDEISENITDYISSSIINSDIIIIINSLGAYHRYQAKVDRKFGIIRNISSPLDSLFLSQIDHSLQHPRVISARFQYTSYEDILVPLRVNLQYVLPEHGPPMISNIINAKSRNDPILKLHKEELDKIGDAVRGMRSFVRKNPNWFIDSHHKIPINIESPQKLPKNDEVIDKIPISFESLPNDTGICSATEETSLLSTIDDDNNKIKIEMIVEEDNTFQSSLDNIDSGVNSLETCSGEQDNKEKDINEEYTLSITNNTSNYLNKNFPNLSTKNPLKHLSNDSGMISDLNNSIAAT</sequence>
<evidence type="ECO:0000256" key="6">
    <source>
        <dbReference type="ARBA" id="ARBA00023136"/>
    </source>
</evidence>
<keyword evidence="6 9" id="KW-0472">Membrane</keyword>
<dbReference type="STRING" id="75913.A0A0K0FF46"/>
<keyword evidence="2" id="KW-1003">Cell membrane</keyword>
<evidence type="ECO:0000256" key="8">
    <source>
        <dbReference type="ARBA" id="ARBA00023180"/>
    </source>
</evidence>
<dbReference type="Gene3D" id="3.40.50.11530">
    <property type="match status" value="1"/>
</dbReference>
<dbReference type="PANTHER" id="PTHR15583:SF20">
    <property type="entry name" value="INTERLEUKIN CYTOKINE RECEPTOR-RELATED PROTEIN 1"/>
    <property type="match status" value="1"/>
</dbReference>
<reference evidence="12" key="1">
    <citation type="submission" date="2014-07" db="EMBL/GenBank/DDBJ databases">
        <authorList>
            <person name="Martin A.A"/>
            <person name="De Silva N."/>
        </authorList>
    </citation>
    <scope>NUCLEOTIDE SEQUENCE</scope>
</reference>